<dbReference type="PhylomeDB" id="A0A0G4HFE0"/>
<dbReference type="Gene3D" id="2.102.10.10">
    <property type="entry name" value="Rieske [2Fe-2S] iron-sulphur domain"/>
    <property type="match status" value="1"/>
</dbReference>
<dbReference type="PANTHER" id="PTHR21496:SF0">
    <property type="entry name" value="RIESKE DOMAIN-CONTAINING PROTEIN"/>
    <property type="match status" value="1"/>
</dbReference>
<evidence type="ECO:0000256" key="4">
    <source>
        <dbReference type="ARBA" id="ARBA00023014"/>
    </source>
</evidence>
<evidence type="ECO:0000313" key="7">
    <source>
        <dbReference type="EMBL" id="CEM42777.1"/>
    </source>
</evidence>
<dbReference type="Pfam" id="PF22543">
    <property type="entry name" value="Rieske_4"/>
    <property type="match status" value="1"/>
</dbReference>
<organism evidence="7">
    <name type="scientific">Chromera velia CCMP2878</name>
    <dbReference type="NCBI Taxonomy" id="1169474"/>
    <lineage>
        <taxon>Eukaryota</taxon>
        <taxon>Sar</taxon>
        <taxon>Alveolata</taxon>
        <taxon>Colpodellida</taxon>
        <taxon>Chromeraceae</taxon>
        <taxon>Chromera</taxon>
    </lineage>
</organism>
<feature type="domain" description="Rieske" evidence="6">
    <location>
        <begin position="4"/>
        <end position="94"/>
    </location>
</feature>
<dbReference type="InterPro" id="IPR017941">
    <property type="entry name" value="Rieske_2Fe-2S"/>
</dbReference>
<evidence type="ECO:0000256" key="3">
    <source>
        <dbReference type="ARBA" id="ARBA00023004"/>
    </source>
</evidence>
<evidence type="ECO:0000256" key="5">
    <source>
        <dbReference type="ARBA" id="ARBA00034078"/>
    </source>
</evidence>
<keyword evidence="1" id="KW-0001">2Fe-2S</keyword>
<dbReference type="InterPro" id="IPR036922">
    <property type="entry name" value="Rieske_2Fe-2S_sf"/>
</dbReference>
<gene>
    <name evidence="7" type="ORF">Cvel_27007</name>
</gene>
<dbReference type="VEuPathDB" id="CryptoDB:Cvel_27007"/>
<accession>A0A0G4HFE0</accession>
<evidence type="ECO:0000259" key="6">
    <source>
        <dbReference type="PROSITE" id="PS51296"/>
    </source>
</evidence>
<dbReference type="EMBL" id="CDMZ01002527">
    <property type="protein sequence ID" value="CEM42777.1"/>
    <property type="molecule type" value="Genomic_DNA"/>
</dbReference>
<dbReference type="AlphaFoldDB" id="A0A0G4HFE0"/>
<dbReference type="PROSITE" id="PS51296">
    <property type="entry name" value="RIESKE"/>
    <property type="match status" value="1"/>
</dbReference>
<dbReference type="InterPro" id="IPR054716">
    <property type="entry name" value="Sol_Rieske_ferrdox_dom"/>
</dbReference>
<name>A0A0G4HFE0_9ALVE</name>
<dbReference type="SUPFAM" id="SSF50022">
    <property type="entry name" value="ISP domain"/>
    <property type="match status" value="1"/>
</dbReference>
<keyword evidence="4" id="KW-0411">Iron-sulfur</keyword>
<protein>
    <recommendedName>
        <fullName evidence="6">Rieske domain-containing protein</fullName>
    </recommendedName>
</protein>
<dbReference type="PANTHER" id="PTHR21496">
    <property type="entry name" value="FERREDOXIN-RELATED"/>
    <property type="match status" value="1"/>
</dbReference>
<reference evidence="7" key="1">
    <citation type="submission" date="2014-11" db="EMBL/GenBank/DDBJ databases">
        <authorList>
            <person name="Otto D Thomas"/>
            <person name="Naeem Raeece"/>
        </authorList>
    </citation>
    <scope>NUCLEOTIDE SEQUENCE</scope>
</reference>
<dbReference type="GO" id="GO:0051537">
    <property type="term" value="F:2 iron, 2 sulfur cluster binding"/>
    <property type="evidence" value="ECO:0007669"/>
    <property type="project" value="UniProtKB-KW"/>
</dbReference>
<proteinExistence type="predicted"/>
<comment type="cofactor">
    <cofactor evidence="5">
        <name>[2Fe-2S] cluster</name>
        <dbReference type="ChEBI" id="CHEBI:190135"/>
    </cofactor>
</comment>
<sequence length="154" mass="17111">MSDWHHAGSLSMLRQMGGSVALSLAGRAVAIFEDRRAGAEAVYAIDEHCYHAGGPLHKAHGDIEDILNEPCIRCPLHNYIISLKSGHSFYQPCTFEKTPEGKLKPIVGDWTSKGVKQRVHEVKLEGEQIMVRLVLNEPEKEVDADKFAAMPIKH</sequence>
<dbReference type="GO" id="GO:0046872">
    <property type="term" value="F:metal ion binding"/>
    <property type="evidence" value="ECO:0007669"/>
    <property type="project" value="UniProtKB-KW"/>
</dbReference>
<keyword evidence="2" id="KW-0479">Metal-binding</keyword>
<keyword evidence="3" id="KW-0408">Iron</keyword>
<evidence type="ECO:0000256" key="2">
    <source>
        <dbReference type="ARBA" id="ARBA00022723"/>
    </source>
</evidence>
<evidence type="ECO:0000256" key="1">
    <source>
        <dbReference type="ARBA" id="ARBA00022714"/>
    </source>
</evidence>